<dbReference type="Proteomes" id="UP000553193">
    <property type="component" value="Unassembled WGS sequence"/>
</dbReference>
<evidence type="ECO:0000259" key="2">
    <source>
        <dbReference type="Pfam" id="PF19291"/>
    </source>
</evidence>
<reference evidence="3 4" key="1">
    <citation type="submission" date="2020-08" db="EMBL/GenBank/DDBJ databases">
        <title>Genomic Encyclopedia of Type Strains, Phase IV (KMG-IV): sequencing the most valuable type-strain genomes for metagenomic binning, comparative biology and taxonomic classification.</title>
        <authorList>
            <person name="Goeker M."/>
        </authorList>
    </citation>
    <scope>NUCLEOTIDE SEQUENCE [LARGE SCALE GENOMIC DNA]</scope>
    <source>
        <strain evidence="3 4">DSM 19979</strain>
    </source>
</reference>
<organism evidence="3 4">
    <name type="scientific">Roseococcus suduntuyensis</name>
    <dbReference type="NCBI Taxonomy" id="455361"/>
    <lineage>
        <taxon>Bacteria</taxon>
        <taxon>Pseudomonadati</taxon>
        <taxon>Pseudomonadota</taxon>
        <taxon>Alphaproteobacteria</taxon>
        <taxon>Acetobacterales</taxon>
        <taxon>Roseomonadaceae</taxon>
        <taxon>Roseococcus</taxon>
    </lineage>
</organism>
<dbReference type="EMBL" id="JACIDJ010000001">
    <property type="protein sequence ID" value="MBB3896781.1"/>
    <property type="molecule type" value="Genomic_DNA"/>
</dbReference>
<evidence type="ECO:0000259" key="1">
    <source>
        <dbReference type="Pfam" id="PF00723"/>
    </source>
</evidence>
<sequence>MPRHPEVVGPPDRPPQPLDLAAVGNGTVAALISPAGAVNWMCWPRLDGDPVFSALVDGDQSERGFTDILVTGFAHSRQRYLRNSAVLETELTDSHGNALLITDHMPRLRRFGRMFRPPMLVRRIELLRGRPRIRLRVRPCFGWGHESPRGRAGSNHISYLGSGEAMRLSTDAPLGFILSETEFALDRPIAMMFGPDETVNGMVARVAQEFEEETTAYWEDWVRGLSLPFEWQDEVIRAAITLKLCAHDDTGGILAALTTSIPEAEHTQRNWDYRFCWLRDAYFTVMALNRLGATRTMEHYIGYITNAVLEQTGMLRPVYPLVPNDSIDEWEATALKGFMGHAPVRVGNAAALQVQNDVWGAVVMAAAMLFFDHRLPEPAGEALYRRLVPLGVAAEAAALTADAGIWEYRGRERIHTFSAAMCWAAVDRLGRIAAHLGLVEEAADWQARAATLKEAILEGAWNEEAGSLQEVFGGHGLDAALLLLPEIGLLPPTDPRFIATVEAIERDLMRDGMLLRYSAADDFGVPETAFIVCSFWLVDALAAIGRKDDARSLFERILSLRNHVGLLPEDVDPRTGQLWGNFPQSYSQVGLVLSAMRLSRSWEEGFWRAW</sequence>
<dbReference type="InterPro" id="IPR045582">
    <property type="entry name" value="Trehalase-like_N"/>
</dbReference>
<dbReference type="PANTHER" id="PTHR31616">
    <property type="entry name" value="TREHALASE"/>
    <property type="match status" value="1"/>
</dbReference>
<comment type="caution">
    <text evidence="3">The sequence shown here is derived from an EMBL/GenBank/DDBJ whole genome shotgun (WGS) entry which is preliminary data.</text>
</comment>
<dbReference type="InterPro" id="IPR008928">
    <property type="entry name" value="6-hairpin_glycosidase_sf"/>
</dbReference>
<dbReference type="PANTHER" id="PTHR31616:SF0">
    <property type="entry name" value="GLUCAN 1,4-ALPHA-GLUCOSIDASE"/>
    <property type="match status" value="1"/>
</dbReference>
<protein>
    <submittedName>
        <fullName evidence="3">GH15 family glucan-1,4-alpha-glucosidase</fullName>
    </submittedName>
</protein>
<dbReference type="InterPro" id="IPR012341">
    <property type="entry name" value="6hp_glycosidase-like_sf"/>
</dbReference>
<keyword evidence="4" id="KW-1185">Reference proteome</keyword>
<feature type="domain" description="GH15-like" evidence="1">
    <location>
        <begin position="234"/>
        <end position="592"/>
    </location>
</feature>
<dbReference type="Pfam" id="PF00723">
    <property type="entry name" value="Glyco_hydro_15"/>
    <property type="match status" value="1"/>
</dbReference>
<accession>A0A840A6B7</accession>
<evidence type="ECO:0000313" key="4">
    <source>
        <dbReference type="Proteomes" id="UP000553193"/>
    </source>
</evidence>
<dbReference type="AlphaFoldDB" id="A0A840A6B7"/>
<dbReference type="GO" id="GO:0005975">
    <property type="term" value="P:carbohydrate metabolic process"/>
    <property type="evidence" value="ECO:0007669"/>
    <property type="project" value="InterPro"/>
</dbReference>
<dbReference type="InterPro" id="IPR011613">
    <property type="entry name" value="GH15-like"/>
</dbReference>
<evidence type="ECO:0000313" key="3">
    <source>
        <dbReference type="EMBL" id="MBB3896781.1"/>
    </source>
</evidence>
<name>A0A840A6B7_9PROT</name>
<dbReference type="Pfam" id="PF19291">
    <property type="entry name" value="TREH_N"/>
    <property type="match status" value="1"/>
</dbReference>
<gene>
    <name evidence="3" type="ORF">GGQ83_000207</name>
</gene>
<dbReference type="RefSeq" id="WP_184381740.1">
    <property type="nucleotide sequence ID" value="NZ_JACIDJ010000001.1"/>
</dbReference>
<dbReference type="Gene3D" id="1.50.10.10">
    <property type="match status" value="1"/>
</dbReference>
<dbReference type="GO" id="GO:0004553">
    <property type="term" value="F:hydrolase activity, hydrolyzing O-glycosyl compounds"/>
    <property type="evidence" value="ECO:0007669"/>
    <property type="project" value="UniProtKB-ARBA"/>
</dbReference>
<feature type="domain" description="Trehalase-like N-terminal" evidence="2">
    <location>
        <begin position="21"/>
        <end position="110"/>
    </location>
</feature>
<dbReference type="SUPFAM" id="SSF48208">
    <property type="entry name" value="Six-hairpin glycosidases"/>
    <property type="match status" value="1"/>
</dbReference>
<proteinExistence type="predicted"/>